<sequence>MGNLSEEFDRNYLHVIIHDMIDKLREIVDDESSKGCQNLKVFLDAIVVFDQDVDKRNLFEESSRFHGMVPTSKSSMEFPERMEVDGECMIDNCVIWLEKTRRREEDFVYVLLAYVSWRIHYMMVRE</sequence>
<organism evidence="1 2">
    <name type="scientific">Nicotiana attenuata</name>
    <name type="common">Coyote tobacco</name>
    <dbReference type="NCBI Taxonomy" id="49451"/>
    <lineage>
        <taxon>Eukaryota</taxon>
        <taxon>Viridiplantae</taxon>
        <taxon>Streptophyta</taxon>
        <taxon>Embryophyta</taxon>
        <taxon>Tracheophyta</taxon>
        <taxon>Spermatophyta</taxon>
        <taxon>Magnoliopsida</taxon>
        <taxon>eudicotyledons</taxon>
        <taxon>Gunneridae</taxon>
        <taxon>Pentapetalae</taxon>
        <taxon>asterids</taxon>
        <taxon>lamiids</taxon>
        <taxon>Solanales</taxon>
        <taxon>Solanaceae</taxon>
        <taxon>Nicotianoideae</taxon>
        <taxon>Nicotianeae</taxon>
        <taxon>Nicotiana</taxon>
    </lineage>
</organism>
<reference evidence="1" key="1">
    <citation type="submission" date="2016-11" db="EMBL/GenBank/DDBJ databases">
        <title>The genome of Nicotiana attenuata.</title>
        <authorList>
            <person name="Xu S."/>
            <person name="Brockmoeller T."/>
            <person name="Gaquerel E."/>
            <person name="Navarro A."/>
            <person name="Kuhl H."/>
            <person name="Gase K."/>
            <person name="Ling Z."/>
            <person name="Zhou W."/>
            <person name="Kreitzer C."/>
            <person name="Stanke M."/>
            <person name="Tang H."/>
            <person name="Lyons E."/>
            <person name="Pandey P."/>
            <person name="Pandey S.P."/>
            <person name="Timmermann B."/>
            <person name="Baldwin I.T."/>
        </authorList>
    </citation>
    <scope>NUCLEOTIDE SEQUENCE [LARGE SCALE GENOMIC DNA]</scope>
    <source>
        <strain evidence="1">UT</strain>
    </source>
</reference>
<dbReference type="AlphaFoldDB" id="A0A1J6IG27"/>
<accession>A0A1J6IG27</accession>
<keyword evidence="2" id="KW-1185">Reference proteome</keyword>
<proteinExistence type="predicted"/>
<name>A0A1J6IG27_NICAT</name>
<evidence type="ECO:0000313" key="2">
    <source>
        <dbReference type="Proteomes" id="UP000187609"/>
    </source>
</evidence>
<evidence type="ECO:0000313" key="1">
    <source>
        <dbReference type="EMBL" id="OIT03340.1"/>
    </source>
</evidence>
<comment type="caution">
    <text evidence="1">The sequence shown here is derived from an EMBL/GenBank/DDBJ whole genome shotgun (WGS) entry which is preliminary data.</text>
</comment>
<dbReference type="Gramene" id="OIT03340">
    <property type="protein sequence ID" value="OIT03340"/>
    <property type="gene ID" value="A4A49_55128"/>
</dbReference>
<dbReference type="EMBL" id="MJEQ01037187">
    <property type="protein sequence ID" value="OIT03340.1"/>
    <property type="molecule type" value="Genomic_DNA"/>
</dbReference>
<gene>
    <name evidence="1" type="ORF">A4A49_55128</name>
</gene>
<dbReference type="Proteomes" id="UP000187609">
    <property type="component" value="Unassembled WGS sequence"/>
</dbReference>
<dbReference type="STRING" id="49451.A0A1J6IG27"/>
<protein>
    <submittedName>
        <fullName evidence="1">Uncharacterized protein</fullName>
    </submittedName>
</protein>